<dbReference type="InterPro" id="IPR007213">
    <property type="entry name" value="Ppm1/Ppm2/Tcmp"/>
</dbReference>
<gene>
    <name evidence="3" type="ORF">B0T24DRAFT_641489</name>
</gene>
<dbReference type="EMBL" id="JAULSN010000011">
    <property type="protein sequence ID" value="KAK3361378.1"/>
    <property type="molecule type" value="Genomic_DNA"/>
</dbReference>
<dbReference type="Gene3D" id="3.40.50.150">
    <property type="entry name" value="Vaccinia Virus protein VP39"/>
    <property type="match status" value="1"/>
</dbReference>
<dbReference type="InterPro" id="IPR029063">
    <property type="entry name" value="SAM-dependent_MTases_sf"/>
</dbReference>
<dbReference type="Pfam" id="PF04072">
    <property type="entry name" value="LCM"/>
    <property type="match status" value="1"/>
</dbReference>
<dbReference type="AlphaFoldDB" id="A0AAE0JT82"/>
<dbReference type="GO" id="GO:0008168">
    <property type="term" value="F:methyltransferase activity"/>
    <property type="evidence" value="ECO:0007669"/>
    <property type="project" value="UniProtKB-KW"/>
</dbReference>
<dbReference type="SUPFAM" id="SSF53335">
    <property type="entry name" value="S-adenosyl-L-methionine-dependent methyltransferases"/>
    <property type="match status" value="1"/>
</dbReference>
<feature type="non-terminal residue" evidence="3">
    <location>
        <position position="153"/>
    </location>
</feature>
<evidence type="ECO:0000256" key="1">
    <source>
        <dbReference type="ARBA" id="ARBA00022603"/>
    </source>
</evidence>
<reference evidence="3" key="1">
    <citation type="journal article" date="2023" name="Mol. Phylogenet. Evol.">
        <title>Genome-scale phylogeny and comparative genomics of the fungal order Sordariales.</title>
        <authorList>
            <person name="Hensen N."/>
            <person name="Bonometti L."/>
            <person name="Westerberg I."/>
            <person name="Brannstrom I.O."/>
            <person name="Guillou S."/>
            <person name="Cros-Aarteil S."/>
            <person name="Calhoun S."/>
            <person name="Haridas S."/>
            <person name="Kuo A."/>
            <person name="Mondo S."/>
            <person name="Pangilinan J."/>
            <person name="Riley R."/>
            <person name="LaButti K."/>
            <person name="Andreopoulos B."/>
            <person name="Lipzen A."/>
            <person name="Chen C."/>
            <person name="Yan M."/>
            <person name="Daum C."/>
            <person name="Ng V."/>
            <person name="Clum A."/>
            <person name="Steindorff A."/>
            <person name="Ohm R.A."/>
            <person name="Martin F."/>
            <person name="Silar P."/>
            <person name="Natvig D.O."/>
            <person name="Lalanne C."/>
            <person name="Gautier V."/>
            <person name="Ament-Velasquez S.L."/>
            <person name="Kruys A."/>
            <person name="Hutchinson M.I."/>
            <person name="Powell A.J."/>
            <person name="Barry K."/>
            <person name="Miller A.N."/>
            <person name="Grigoriev I.V."/>
            <person name="Debuchy R."/>
            <person name="Gladieux P."/>
            <person name="Hiltunen Thoren M."/>
            <person name="Johannesson H."/>
        </authorList>
    </citation>
    <scope>NUCLEOTIDE SEQUENCE</scope>
    <source>
        <strain evidence="3">CBS 958.72</strain>
    </source>
</reference>
<keyword evidence="1 3" id="KW-0489">Methyltransferase</keyword>
<protein>
    <submittedName>
        <fullName evidence="3">Leucine carboxyl methyltransferase-domain-containing protein</fullName>
    </submittedName>
</protein>
<keyword evidence="2" id="KW-0808">Transferase</keyword>
<feature type="non-terminal residue" evidence="3">
    <location>
        <position position="1"/>
    </location>
</feature>
<name>A0AAE0JT82_9PEZI</name>
<sequence>TWAQETLDKLDYVVPPTATSVATFGVVVIRARQFDVWVTEFLDAHPDGATVLHLACGLDSRALRLNWNKNTRWIDVDLPEVVALRRQVVPVPEQRDYQLLATSVTEPHWLDEIPADRPTLVIMEGLALYLDPADVEFLLKRVCDRFPTGQIVL</sequence>
<accession>A0AAE0JT82</accession>
<evidence type="ECO:0000313" key="4">
    <source>
        <dbReference type="Proteomes" id="UP001287356"/>
    </source>
</evidence>
<dbReference type="PANTHER" id="PTHR43619">
    <property type="entry name" value="S-ADENOSYL-L-METHIONINE-DEPENDENT METHYLTRANSFERASE YKTD-RELATED"/>
    <property type="match status" value="1"/>
</dbReference>
<proteinExistence type="predicted"/>
<evidence type="ECO:0000256" key="2">
    <source>
        <dbReference type="ARBA" id="ARBA00022679"/>
    </source>
</evidence>
<keyword evidence="4" id="KW-1185">Reference proteome</keyword>
<dbReference type="Proteomes" id="UP001287356">
    <property type="component" value="Unassembled WGS sequence"/>
</dbReference>
<organism evidence="3 4">
    <name type="scientific">Lasiosphaeria ovina</name>
    <dbReference type="NCBI Taxonomy" id="92902"/>
    <lineage>
        <taxon>Eukaryota</taxon>
        <taxon>Fungi</taxon>
        <taxon>Dikarya</taxon>
        <taxon>Ascomycota</taxon>
        <taxon>Pezizomycotina</taxon>
        <taxon>Sordariomycetes</taxon>
        <taxon>Sordariomycetidae</taxon>
        <taxon>Sordariales</taxon>
        <taxon>Lasiosphaeriaceae</taxon>
        <taxon>Lasiosphaeria</taxon>
    </lineage>
</organism>
<evidence type="ECO:0000313" key="3">
    <source>
        <dbReference type="EMBL" id="KAK3361378.1"/>
    </source>
</evidence>
<comment type="caution">
    <text evidence="3">The sequence shown here is derived from an EMBL/GenBank/DDBJ whole genome shotgun (WGS) entry which is preliminary data.</text>
</comment>
<dbReference type="GO" id="GO:0032259">
    <property type="term" value="P:methylation"/>
    <property type="evidence" value="ECO:0007669"/>
    <property type="project" value="UniProtKB-KW"/>
</dbReference>
<reference evidence="3" key="2">
    <citation type="submission" date="2023-06" db="EMBL/GenBank/DDBJ databases">
        <authorList>
            <consortium name="Lawrence Berkeley National Laboratory"/>
            <person name="Haridas S."/>
            <person name="Hensen N."/>
            <person name="Bonometti L."/>
            <person name="Westerberg I."/>
            <person name="Brannstrom I.O."/>
            <person name="Guillou S."/>
            <person name="Cros-Aarteil S."/>
            <person name="Calhoun S."/>
            <person name="Kuo A."/>
            <person name="Mondo S."/>
            <person name="Pangilinan J."/>
            <person name="Riley R."/>
            <person name="Labutti K."/>
            <person name="Andreopoulos B."/>
            <person name="Lipzen A."/>
            <person name="Chen C."/>
            <person name="Yanf M."/>
            <person name="Daum C."/>
            <person name="Ng V."/>
            <person name="Clum A."/>
            <person name="Steindorff A."/>
            <person name="Ohm R."/>
            <person name="Martin F."/>
            <person name="Silar P."/>
            <person name="Natvig D."/>
            <person name="Lalanne C."/>
            <person name="Gautier V."/>
            <person name="Ament-Velasquez S.L."/>
            <person name="Kruys A."/>
            <person name="Hutchinson M.I."/>
            <person name="Powell A.J."/>
            <person name="Barry K."/>
            <person name="Miller A.N."/>
            <person name="Grigoriev I.V."/>
            <person name="Debuchy R."/>
            <person name="Gladieux P."/>
            <person name="Thoren M.H."/>
            <person name="Johannesson H."/>
        </authorList>
    </citation>
    <scope>NUCLEOTIDE SEQUENCE</scope>
    <source>
        <strain evidence="3">CBS 958.72</strain>
    </source>
</reference>
<dbReference type="PANTHER" id="PTHR43619:SF2">
    <property type="entry name" value="S-ADENOSYL-L-METHIONINE-DEPENDENT METHYLTRANSFERASES SUPERFAMILY PROTEIN"/>
    <property type="match status" value="1"/>
</dbReference>